<keyword evidence="4" id="KW-1133">Transmembrane helix</keyword>
<keyword evidence="4" id="KW-0472">Membrane</keyword>
<feature type="binding site" evidence="2">
    <location>
        <position position="93"/>
    </location>
    <ligand>
        <name>Cu cation</name>
        <dbReference type="ChEBI" id="CHEBI:23378"/>
    </ligand>
</feature>
<dbReference type="InterPro" id="IPR003782">
    <property type="entry name" value="SCO1/SenC"/>
</dbReference>
<feature type="transmembrane region" description="Helical" evidence="4">
    <location>
        <begin position="16"/>
        <end position="36"/>
    </location>
</feature>
<proteinExistence type="inferred from homology"/>
<evidence type="ECO:0000256" key="2">
    <source>
        <dbReference type="PIRSR" id="PIRSR603782-1"/>
    </source>
</evidence>
<dbReference type="KEGG" id="ntt:TAO_0052"/>
<evidence type="ECO:0000313" key="5">
    <source>
        <dbReference type="EMBL" id="BAW79422.1"/>
    </source>
</evidence>
<feature type="binding site" evidence="2">
    <location>
        <position position="97"/>
    </location>
    <ligand>
        <name>Cu cation</name>
        <dbReference type="ChEBI" id="CHEBI:23378"/>
    </ligand>
</feature>
<sequence>MSDKELKIADPRRSRWIILIIFIISALPVISAWWILKKLPEKGKFATSNYGELITPVIPIKDNMILKMLTDESFATSKLKGKWTLIIFGSSECTDKCQENLYKTRQVRLALGNKDMYRIQRLWVTNNVNALNGVNWVQKEHPDLLVASEEGENKEFSNQFMLPNVLDPMISQRVYIVDPLENIMMSYPSNEKAEHILKDLKRLLFVSHIG</sequence>
<dbReference type="GO" id="GO:0046872">
    <property type="term" value="F:metal ion binding"/>
    <property type="evidence" value="ECO:0007669"/>
    <property type="project" value="UniProtKB-KW"/>
</dbReference>
<evidence type="ECO:0000256" key="3">
    <source>
        <dbReference type="PIRSR" id="PIRSR603782-2"/>
    </source>
</evidence>
<organism evidence="5 6">
    <name type="scientific">Candidatus Nitrosoglobus terrae</name>
    <dbReference type="NCBI Taxonomy" id="1630141"/>
    <lineage>
        <taxon>Bacteria</taxon>
        <taxon>Pseudomonadati</taxon>
        <taxon>Pseudomonadota</taxon>
        <taxon>Gammaproteobacteria</taxon>
        <taxon>Chromatiales</taxon>
        <taxon>Chromatiaceae</taxon>
        <taxon>Candidatus Nitrosoglobus</taxon>
    </lineage>
</organism>
<evidence type="ECO:0000256" key="4">
    <source>
        <dbReference type="SAM" id="Phobius"/>
    </source>
</evidence>
<keyword evidence="4" id="KW-0812">Transmembrane</keyword>
<keyword evidence="2" id="KW-0479">Metal-binding</keyword>
<dbReference type="EMBL" id="AP014836">
    <property type="protein sequence ID" value="BAW79422.1"/>
    <property type="molecule type" value="Genomic_DNA"/>
</dbReference>
<evidence type="ECO:0000256" key="1">
    <source>
        <dbReference type="ARBA" id="ARBA00010996"/>
    </source>
</evidence>
<gene>
    <name evidence="5" type="ORF">TAO_0052</name>
</gene>
<reference evidence="5 6" key="1">
    <citation type="journal article" date="2017" name="ISME J.">
        <title>An acid-tolerant ammonia-oxidizing ?-proteobacterium from soil.</title>
        <authorList>
            <person name="Hayatsu M."/>
            <person name="Tago K."/>
            <person name="Uchiyama I."/>
            <person name="Toyoda A."/>
            <person name="Wang Y."/>
            <person name="Shimomura Y."/>
            <person name="Okubo T."/>
            <person name="Kurisu F."/>
            <person name="Hirono Y."/>
            <person name="Nonaka K."/>
            <person name="Akiyama H."/>
            <person name="Itoh T."/>
            <person name="Takami H."/>
        </authorList>
    </citation>
    <scope>NUCLEOTIDE SEQUENCE [LARGE SCALE GENOMIC DNA]</scope>
    <source>
        <strain evidence="5 6">TAO100</strain>
    </source>
</reference>
<protein>
    <submittedName>
        <fullName evidence="5">Hypothetical conserved protein</fullName>
    </submittedName>
</protein>
<dbReference type="AlphaFoldDB" id="A0A1Q2SJX9"/>
<keyword evidence="6" id="KW-1185">Reference proteome</keyword>
<name>A0A1Q2SJX9_9GAMM</name>
<keyword evidence="2" id="KW-0186">Copper</keyword>
<dbReference type="Proteomes" id="UP000243679">
    <property type="component" value="Chromosome"/>
</dbReference>
<keyword evidence="3" id="KW-1015">Disulfide bond</keyword>
<dbReference type="InterPro" id="IPR036249">
    <property type="entry name" value="Thioredoxin-like_sf"/>
</dbReference>
<dbReference type="RefSeq" id="WP_231910513.1">
    <property type="nucleotide sequence ID" value="NZ_AP014836.1"/>
</dbReference>
<dbReference type="SUPFAM" id="SSF52833">
    <property type="entry name" value="Thioredoxin-like"/>
    <property type="match status" value="1"/>
</dbReference>
<dbReference type="Pfam" id="PF02630">
    <property type="entry name" value="SCO1-SenC"/>
    <property type="match status" value="1"/>
</dbReference>
<accession>A0A1Q2SJX9</accession>
<feature type="disulfide bond" description="Redox-active" evidence="3">
    <location>
        <begin position="93"/>
        <end position="97"/>
    </location>
</feature>
<dbReference type="Gene3D" id="3.40.30.10">
    <property type="entry name" value="Glutaredoxin"/>
    <property type="match status" value="1"/>
</dbReference>
<evidence type="ECO:0000313" key="6">
    <source>
        <dbReference type="Proteomes" id="UP000243679"/>
    </source>
</evidence>
<comment type="similarity">
    <text evidence="1">Belongs to the SCO1/2 family.</text>
</comment>